<dbReference type="Proteomes" id="UP000004995">
    <property type="component" value="Unassembled WGS sequence"/>
</dbReference>
<name>K3Y3R1_SETIT</name>
<protein>
    <submittedName>
        <fullName evidence="1">Uncharacterized protein</fullName>
    </submittedName>
</protein>
<dbReference type="InParanoid" id="K3Y3R1"/>
<keyword evidence="2" id="KW-1185">Reference proteome</keyword>
<sequence length="40" mass="4441">MNGSKIASVMRLHLHLCGRACRACPFAIIYFVRPASHANQ</sequence>
<reference evidence="1" key="2">
    <citation type="submission" date="2018-08" db="UniProtKB">
        <authorList>
            <consortium name="EnsemblPlants"/>
        </authorList>
    </citation>
    <scope>IDENTIFICATION</scope>
    <source>
        <strain evidence="1">Yugu1</strain>
    </source>
</reference>
<dbReference type="EnsemblPlants" id="KQL10814">
    <property type="protein sequence ID" value="KQL10814"/>
    <property type="gene ID" value="SETIT_008849mg"/>
</dbReference>
<reference evidence="2" key="1">
    <citation type="journal article" date="2012" name="Nat. Biotechnol.">
        <title>Reference genome sequence of the model plant Setaria.</title>
        <authorList>
            <person name="Bennetzen J.L."/>
            <person name="Schmutz J."/>
            <person name="Wang H."/>
            <person name="Percifield R."/>
            <person name="Hawkins J."/>
            <person name="Pontaroli A.C."/>
            <person name="Estep M."/>
            <person name="Feng L."/>
            <person name="Vaughn J.N."/>
            <person name="Grimwood J."/>
            <person name="Jenkins J."/>
            <person name="Barry K."/>
            <person name="Lindquist E."/>
            <person name="Hellsten U."/>
            <person name="Deshpande S."/>
            <person name="Wang X."/>
            <person name="Wu X."/>
            <person name="Mitros T."/>
            <person name="Triplett J."/>
            <person name="Yang X."/>
            <person name="Ye C.Y."/>
            <person name="Mauro-Herrera M."/>
            <person name="Wang L."/>
            <person name="Li P."/>
            <person name="Sharma M."/>
            <person name="Sharma R."/>
            <person name="Ronald P.C."/>
            <person name="Panaud O."/>
            <person name="Kellogg E.A."/>
            <person name="Brutnell T.P."/>
            <person name="Doust A.N."/>
            <person name="Tuskan G.A."/>
            <person name="Rokhsar D."/>
            <person name="Devos K.M."/>
        </authorList>
    </citation>
    <scope>NUCLEOTIDE SEQUENCE [LARGE SCALE GENOMIC DNA]</scope>
    <source>
        <strain evidence="2">cv. Yugu1</strain>
    </source>
</reference>
<dbReference type="Gramene" id="KQL10814">
    <property type="protein sequence ID" value="KQL10814"/>
    <property type="gene ID" value="SETIT_008849mg"/>
</dbReference>
<evidence type="ECO:0000313" key="1">
    <source>
        <dbReference type="EnsemblPlants" id="KQL10814"/>
    </source>
</evidence>
<proteinExistence type="predicted"/>
<dbReference type="EMBL" id="AGNK02002515">
    <property type="status" value="NOT_ANNOTATED_CDS"/>
    <property type="molecule type" value="Genomic_DNA"/>
</dbReference>
<dbReference type="AlphaFoldDB" id="K3Y3R1"/>
<organism evidence="1 2">
    <name type="scientific">Setaria italica</name>
    <name type="common">Foxtail millet</name>
    <name type="synonym">Panicum italicum</name>
    <dbReference type="NCBI Taxonomy" id="4555"/>
    <lineage>
        <taxon>Eukaryota</taxon>
        <taxon>Viridiplantae</taxon>
        <taxon>Streptophyta</taxon>
        <taxon>Embryophyta</taxon>
        <taxon>Tracheophyta</taxon>
        <taxon>Spermatophyta</taxon>
        <taxon>Magnoliopsida</taxon>
        <taxon>Liliopsida</taxon>
        <taxon>Poales</taxon>
        <taxon>Poaceae</taxon>
        <taxon>PACMAD clade</taxon>
        <taxon>Panicoideae</taxon>
        <taxon>Panicodae</taxon>
        <taxon>Paniceae</taxon>
        <taxon>Cenchrinae</taxon>
        <taxon>Setaria</taxon>
    </lineage>
</organism>
<accession>K3Y3R1</accession>
<dbReference type="HOGENOM" id="CLU_3300315_0_0_1"/>
<evidence type="ECO:0000313" key="2">
    <source>
        <dbReference type="Proteomes" id="UP000004995"/>
    </source>
</evidence>